<protein>
    <submittedName>
        <fullName evidence="5">Lrp/AsnC family transcriptional regulator</fullName>
    </submittedName>
</protein>
<keyword evidence="6" id="KW-1185">Reference proteome</keyword>
<keyword evidence="2" id="KW-0238">DNA-binding</keyword>
<proteinExistence type="predicted"/>
<dbReference type="SUPFAM" id="SSF46785">
    <property type="entry name" value="Winged helix' DNA-binding domain"/>
    <property type="match status" value="1"/>
</dbReference>
<dbReference type="Pfam" id="PF13404">
    <property type="entry name" value="HTH_AsnC-type"/>
    <property type="match status" value="1"/>
</dbReference>
<evidence type="ECO:0000259" key="4">
    <source>
        <dbReference type="PROSITE" id="PS50956"/>
    </source>
</evidence>
<dbReference type="PANTHER" id="PTHR30154">
    <property type="entry name" value="LEUCINE-RESPONSIVE REGULATORY PROTEIN"/>
    <property type="match status" value="1"/>
</dbReference>
<evidence type="ECO:0000256" key="2">
    <source>
        <dbReference type="ARBA" id="ARBA00023125"/>
    </source>
</evidence>
<dbReference type="Proteomes" id="UP001335325">
    <property type="component" value="Chromosome"/>
</dbReference>
<dbReference type="EMBL" id="CP109134">
    <property type="protein sequence ID" value="WSD11657.1"/>
    <property type="molecule type" value="Genomic_DNA"/>
</dbReference>
<dbReference type="PROSITE" id="PS50956">
    <property type="entry name" value="HTH_ASNC_2"/>
    <property type="match status" value="1"/>
</dbReference>
<dbReference type="InterPro" id="IPR036390">
    <property type="entry name" value="WH_DNA-bd_sf"/>
</dbReference>
<keyword evidence="1" id="KW-0805">Transcription regulation</keyword>
<evidence type="ECO:0000256" key="3">
    <source>
        <dbReference type="ARBA" id="ARBA00023163"/>
    </source>
</evidence>
<dbReference type="SMART" id="SM00344">
    <property type="entry name" value="HTH_ASNC"/>
    <property type="match status" value="1"/>
</dbReference>
<reference evidence="5 6" key="1">
    <citation type="submission" date="2022-10" db="EMBL/GenBank/DDBJ databases">
        <title>The complete genomes of actinobacterial strains from the NBC collection.</title>
        <authorList>
            <person name="Joergensen T.S."/>
            <person name="Alvarez Arevalo M."/>
            <person name="Sterndorff E.B."/>
            <person name="Faurdal D."/>
            <person name="Vuksanovic O."/>
            <person name="Mourched A.-S."/>
            <person name="Charusanti P."/>
            <person name="Shaw S."/>
            <person name="Blin K."/>
            <person name="Weber T."/>
        </authorList>
    </citation>
    <scope>NUCLEOTIDE SEQUENCE [LARGE SCALE GENOMIC DNA]</scope>
    <source>
        <strain evidence="5 6">NBC 01753</strain>
    </source>
</reference>
<dbReference type="PANTHER" id="PTHR30154:SF34">
    <property type="entry name" value="TRANSCRIPTIONAL REGULATOR AZLB"/>
    <property type="match status" value="1"/>
</dbReference>
<evidence type="ECO:0000256" key="1">
    <source>
        <dbReference type="ARBA" id="ARBA00023015"/>
    </source>
</evidence>
<sequence>MPVPSPGSLRRDQQASAPSSLDSLDLKLLQALELDGRASFSRIAQVLGVSDQTVARRFRRLRTTVNLRVTGMTDESRLGRDGWIVRLGCSRNTASQLAGAIAGRPDTHYVDLAAGGTEVVCAISPRSSRERDGLLLERLPRIPHVTSVGAHCVLRSYYGSSLRRLRKINAHGAAWIPRRPRATVHPDGVQRGAVSAQALSQAVRLRRRTT</sequence>
<feature type="domain" description="HTH asnC-type" evidence="4">
    <location>
        <begin position="21"/>
        <end position="81"/>
    </location>
</feature>
<keyword evidence="3" id="KW-0804">Transcription</keyword>
<dbReference type="PRINTS" id="PR00033">
    <property type="entry name" value="HTHASNC"/>
</dbReference>
<gene>
    <name evidence="5" type="ORF">OIE73_35310</name>
</gene>
<evidence type="ECO:0000313" key="5">
    <source>
        <dbReference type="EMBL" id="WSD11657.1"/>
    </source>
</evidence>
<dbReference type="InterPro" id="IPR000485">
    <property type="entry name" value="AsnC-type_HTH_dom"/>
</dbReference>
<dbReference type="InterPro" id="IPR019888">
    <property type="entry name" value="Tscrpt_reg_AsnC-like"/>
</dbReference>
<organism evidence="5 6">
    <name type="scientific">Streptomyces hirsutus</name>
    <dbReference type="NCBI Taxonomy" id="35620"/>
    <lineage>
        <taxon>Bacteria</taxon>
        <taxon>Bacillati</taxon>
        <taxon>Actinomycetota</taxon>
        <taxon>Actinomycetes</taxon>
        <taxon>Kitasatosporales</taxon>
        <taxon>Streptomycetaceae</taxon>
        <taxon>Streptomyces</taxon>
    </lineage>
</organism>
<dbReference type="Gene3D" id="1.10.10.10">
    <property type="entry name" value="Winged helix-like DNA-binding domain superfamily/Winged helix DNA-binding domain"/>
    <property type="match status" value="1"/>
</dbReference>
<accession>A0ABZ1H245</accession>
<dbReference type="InterPro" id="IPR036388">
    <property type="entry name" value="WH-like_DNA-bd_sf"/>
</dbReference>
<evidence type="ECO:0000313" key="6">
    <source>
        <dbReference type="Proteomes" id="UP001335325"/>
    </source>
</evidence>
<name>A0ABZ1H245_9ACTN</name>